<keyword evidence="1" id="KW-0812">Transmembrane</keyword>
<protein>
    <submittedName>
        <fullName evidence="3">6b protein</fullName>
    </submittedName>
</protein>
<dbReference type="EMBL" id="MN199464">
    <property type="protein sequence ID" value="QIQ19616.1"/>
    <property type="molecule type" value="Genomic_RNA"/>
</dbReference>
<feature type="transmembrane region" description="Helical" evidence="1">
    <location>
        <begin position="7"/>
        <end position="27"/>
    </location>
</feature>
<keyword evidence="1" id="KW-1133">Transmembrane helix</keyword>
<reference evidence="3" key="1">
    <citation type="submission" date="2019-07" db="EMBL/GenBank/DDBJ databases">
        <title>Molecular characterization of infectious bronchitis virus isolated from retail chicken meats in Korea from 2017 to 2018.</title>
        <authorList>
            <person name="Lee S."/>
        </authorList>
    </citation>
    <scope>NUCLEOTIDE SEQUENCE</scope>
    <source>
        <strain evidence="2">R17/27</strain>
        <strain evidence="3">R18/23</strain>
    </source>
</reference>
<proteinExistence type="predicted"/>
<name>A0A7D2HAX2_9GAMC</name>
<evidence type="ECO:0000256" key="1">
    <source>
        <dbReference type="SAM" id="Phobius"/>
    </source>
</evidence>
<sequence>MSNIMDLLHFMWHCCCYYFSAFLSIIMGFDCSYVQYFSWFPFLIAVCFLSVLIVFILLYSLLYRRSLLKVKEDRHVA</sequence>
<feature type="transmembrane region" description="Helical" evidence="1">
    <location>
        <begin position="39"/>
        <end position="62"/>
    </location>
</feature>
<accession>A0A7D2HAX2</accession>
<gene>
    <name evidence="3" type="primary">6b</name>
</gene>
<evidence type="ECO:0000313" key="3">
    <source>
        <dbReference type="EMBL" id="QIQ19642.1"/>
    </source>
</evidence>
<organism evidence="3">
    <name type="scientific">Infectious bronchitis virus</name>
    <dbReference type="NCBI Taxonomy" id="11120"/>
    <lineage>
        <taxon>Viruses</taxon>
        <taxon>Riboviria</taxon>
        <taxon>Orthornavirae</taxon>
        <taxon>Pisuviricota</taxon>
        <taxon>Pisoniviricetes</taxon>
        <taxon>Nidovirales</taxon>
        <taxon>Cornidovirineae</taxon>
        <taxon>Coronaviridae</taxon>
        <taxon>Orthocoronavirinae</taxon>
        <taxon>Gammacoronavirus</taxon>
        <taxon>Igacovirus</taxon>
        <taxon>Gammacoronavirus galli</taxon>
        <taxon>Avian coronavirus</taxon>
    </lineage>
</organism>
<dbReference type="EMBL" id="MN199466">
    <property type="protein sequence ID" value="QIQ19642.1"/>
    <property type="molecule type" value="Genomic_RNA"/>
</dbReference>
<keyword evidence="1" id="KW-0472">Membrane</keyword>
<evidence type="ECO:0000313" key="2">
    <source>
        <dbReference type="EMBL" id="QIQ19616.1"/>
    </source>
</evidence>